<organism evidence="2 3">
    <name type="scientific">Cotesia glomerata</name>
    <name type="common">Lepidopteran parasitic wasp</name>
    <name type="synonym">Apanteles glomeratus</name>
    <dbReference type="NCBI Taxonomy" id="32391"/>
    <lineage>
        <taxon>Eukaryota</taxon>
        <taxon>Metazoa</taxon>
        <taxon>Ecdysozoa</taxon>
        <taxon>Arthropoda</taxon>
        <taxon>Hexapoda</taxon>
        <taxon>Insecta</taxon>
        <taxon>Pterygota</taxon>
        <taxon>Neoptera</taxon>
        <taxon>Endopterygota</taxon>
        <taxon>Hymenoptera</taxon>
        <taxon>Apocrita</taxon>
        <taxon>Ichneumonoidea</taxon>
        <taxon>Braconidae</taxon>
        <taxon>Microgastrinae</taxon>
        <taxon>Cotesia</taxon>
    </lineage>
</organism>
<comment type="caution">
    <text evidence="2">The sequence shown here is derived from an EMBL/GenBank/DDBJ whole genome shotgun (WGS) entry which is preliminary data.</text>
</comment>
<proteinExistence type="predicted"/>
<reference evidence="2 3" key="1">
    <citation type="journal article" date="2021" name="J. Hered.">
        <title>A chromosome-level genome assembly of the parasitoid wasp, Cotesia glomerata (Hymenoptera: Braconidae).</title>
        <authorList>
            <person name="Pinto B.J."/>
            <person name="Weis J.J."/>
            <person name="Gamble T."/>
            <person name="Ode P.J."/>
            <person name="Paul R."/>
            <person name="Zaspel J.M."/>
        </authorList>
    </citation>
    <scope>NUCLEOTIDE SEQUENCE [LARGE SCALE GENOMIC DNA]</scope>
    <source>
        <strain evidence="2">CgM1</strain>
    </source>
</reference>
<evidence type="ECO:0000313" key="2">
    <source>
        <dbReference type="EMBL" id="KAH0564245.1"/>
    </source>
</evidence>
<evidence type="ECO:0000313" key="3">
    <source>
        <dbReference type="Proteomes" id="UP000826195"/>
    </source>
</evidence>
<evidence type="ECO:0000256" key="1">
    <source>
        <dbReference type="SAM" id="MobiDB-lite"/>
    </source>
</evidence>
<keyword evidence="3" id="KW-1185">Reference proteome</keyword>
<dbReference type="EMBL" id="JAHXZJ010000002">
    <property type="protein sequence ID" value="KAH0564245.1"/>
    <property type="molecule type" value="Genomic_DNA"/>
</dbReference>
<accession>A0AAV7J2V9</accession>
<gene>
    <name evidence="2" type="ORF">KQX54_010605</name>
</gene>
<name>A0AAV7J2V9_COTGL</name>
<protein>
    <submittedName>
        <fullName evidence="2">Uncharacterized protein</fullName>
    </submittedName>
</protein>
<dbReference type="AlphaFoldDB" id="A0AAV7J2V9"/>
<sequence length="103" mass="11613">MVNMDKTHGVGCLNPWNGQTDGWSSSLYARDEEEEEEAEGNSRDKFTRLCSDPKSAKGGIARASRHRRYVESRGRPGKTPTDCDSRLVVSYPILSWLMLYMLG</sequence>
<feature type="region of interest" description="Disordered" evidence="1">
    <location>
        <begin position="1"/>
        <end position="81"/>
    </location>
</feature>
<dbReference type="Proteomes" id="UP000826195">
    <property type="component" value="Unassembled WGS sequence"/>
</dbReference>
<feature type="compositionally biased region" description="Polar residues" evidence="1">
    <location>
        <begin position="16"/>
        <end position="27"/>
    </location>
</feature>